<dbReference type="CDD" id="cd07377">
    <property type="entry name" value="WHTH_GntR"/>
    <property type="match status" value="1"/>
</dbReference>
<feature type="domain" description="HTH gntR-type" evidence="4">
    <location>
        <begin position="8"/>
        <end position="76"/>
    </location>
</feature>
<dbReference type="InterPro" id="IPR050679">
    <property type="entry name" value="Bact_HTH_transcr_reg"/>
</dbReference>
<dbReference type="Proteomes" id="UP001303532">
    <property type="component" value="Chromosome"/>
</dbReference>
<protein>
    <submittedName>
        <fullName evidence="5">GntR family transcriptional regulator</fullName>
    </submittedName>
</protein>
<evidence type="ECO:0000256" key="1">
    <source>
        <dbReference type="ARBA" id="ARBA00023015"/>
    </source>
</evidence>
<dbReference type="InterPro" id="IPR036390">
    <property type="entry name" value="WH_DNA-bd_sf"/>
</dbReference>
<evidence type="ECO:0000259" key="4">
    <source>
        <dbReference type="PROSITE" id="PS50949"/>
    </source>
</evidence>
<organism evidence="5 6">
    <name type="scientific">Sporosarcina jeotgali</name>
    <dbReference type="NCBI Taxonomy" id="3020056"/>
    <lineage>
        <taxon>Bacteria</taxon>
        <taxon>Bacillati</taxon>
        <taxon>Bacillota</taxon>
        <taxon>Bacilli</taxon>
        <taxon>Bacillales</taxon>
        <taxon>Caryophanaceae</taxon>
        <taxon>Sporosarcina</taxon>
    </lineage>
</organism>
<dbReference type="SUPFAM" id="SSF46785">
    <property type="entry name" value="Winged helix' DNA-binding domain"/>
    <property type="match status" value="1"/>
</dbReference>
<keyword evidence="6" id="KW-1185">Reference proteome</keyword>
<dbReference type="SMART" id="SM00345">
    <property type="entry name" value="HTH_GNTR"/>
    <property type="match status" value="1"/>
</dbReference>
<dbReference type="PROSITE" id="PS50949">
    <property type="entry name" value="HTH_GNTR"/>
    <property type="match status" value="1"/>
</dbReference>
<dbReference type="Gene3D" id="1.10.10.10">
    <property type="entry name" value="Winged helix-like DNA-binding domain superfamily/Winged helix DNA-binding domain"/>
    <property type="match status" value="1"/>
</dbReference>
<evidence type="ECO:0000256" key="3">
    <source>
        <dbReference type="ARBA" id="ARBA00023163"/>
    </source>
</evidence>
<reference evidence="5 6" key="1">
    <citation type="submission" date="2023-01" db="EMBL/GenBank/DDBJ databases">
        <title>Sporosarcina sp. nov., isolated from Korean tranditional fermented seafood 'Jeotgal'.</title>
        <authorList>
            <person name="Yang A.-I."/>
        </authorList>
    </citation>
    <scope>NUCLEOTIDE SEQUENCE [LARGE SCALE GENOMIC DNA]</scope>
    <source>
        <strain evidence="5 6">B2O-1</strain>
    </source>
</reference>
<keyword evidence="3" id="KW-0804">Transcription</keyword>
<dbReference type="Pfam" id="PF00392">
    <property type="entry name" value="GntR"/>
    <property type="match status" value="1"/>
</dbReference>
<dbReference type="PANTHER" id="PTHR44846">
    <property type="entry name" value="MANNOSYL-D-GLYCERATE TRANSPORT/METABOLISM SYSTEM REPRESSOR MNGR-RELATED"/>
    <property type="match status" value="1"/>
</dbReference>
<name>A0ABZ0KTS0_9BACL</name>
<keyword evidence="1" id="KW-0805">Transcription regulation</keyword>
<evidence type="ECO:0000313" key="5">
    <source>
        <dbReference type="EMBL" id="WOV83208.1"/>
    </source>
</evidence>
<dbReference type="EMBL" id="CP116341">
    <property type="protein sequence ID" value="WOV83208.1"/>
    <property type="molecule type" value="Genomic_DNA"/>
</dbReference>
<gene>
    <name evidence="5" type="ORF">PGH26_09750</name>
</gene>
<dbReference type="InterPro" id="IPR036388">
    <property type="entry name" value="WH-like_DNA-bd_sf"/>
</dbReference>
<dbReference type="PRINTS" id="PR00035">
    <property type="entry name" value="HTHGNTR"/>
</dbReference>
<evidence type="ECO:0000313" key="6">
    <source>
        <dbReference type="Proteomes" id="UP001303532"/>
    </source>
</evidence>
<dbReference type="InterPro" id="IPR000524">
    <property type="entry name" value="Tscrpt_reg_HTH_GntR"/>
</dbReference>
<sequence length="220" mass="25285">MENSRPSSKRFLDIVADLRTIIKEEGAVVGDKLPSERMLADRLQVGRSTIREALRSLELLGLIETRRGEGTFLADYKKHQLVEVLSTFILQNPQSLKGVEDTRRIHEKAAIECISNDPERRTLPVWGSFLVKFQGPDPVIREELLQEIVVISGNRLSLKIWFLLKQYSRVPYHEAMAEEEKEVASNLLKEMMNGNSQLAVRQYTDWLDIVKGERRGEHEC</sequence>
<dbReference type="RefSeq" id="WP_323690885.1">
    <property type="nucleotide sequence ID" value="NZ_CP116341.1"/>
</dbReference>
<evidence type="ECO:0000256" key="2">
    <source>
        <dbReference type="ARBA" id="ARBA00023125"/>
    </source>
</evidence>
<keyword evidence="2" id="KW-0238">DNA-binding</keyword>
<proteinExistence type="predicted"/>
<dbReference type="PANTHER" id="PTHR44846:SF17">
    <property type="entry name" value="GNTR-FAMILY TRANSCRIPTIONAL REGULATOR"/>
    <property type="match status" value="1"/>
</dbReference>
<accession>A0ABZ0KTS0</accession>